<keyword evidence="15" id="KW-0175">Coiled coil</keyword>
<evidence type="ECO:0000256" key="15">
    <source>
        <dbReference type="SAM" id="Coils"/>
    </source>
</evidence>
<dbReference type="GO" id="GO:0051301">
    <property type="term" value="P:cell division"/>
    <property type="evidence" value="ECO:0007669"/>
    <property type="project" value="UniProtKB-KW"/>
</dbReference>
<keyword evidence="12" id="KW-0963">Cytoplasm</keyword>
<evidence type="ECO:0000256" key="5">
    <source>
        <dbReference type="ARBA" id="ARBA00022618"/>
    </source>
</evidence>
<dbReference type="RefSeq" id="WP_104877995.1">
    <property type="nucleotide sequence ID" value="NZ_CP035055.1"/>
</dbReference>
<dbReference type="Gene3D" id="3.30.70.1050">
    <property type="entry name" value="Trigger factor ribosome-binding domain"/>
    <property type="match status" value="1"/>
</dbReference>
<reference evidence="18" key="1">
    <citation type="submission" date="2023-04" db="EMBL/GenBank/DDBJ databases">
        <title>Genomic of Limosilactobacillus fermentum MSJK0025.</title>
        <authorList>
            <person name="Yang S."/>
        </authorList>
    </citation>
    <scope>NUCLEOTIDE SEQUENCE</scope>
    <source>
        <strain evidence="18">MSJK0025</strain>
    </source>
</reference>
<dbReference type="GO" id="GO:0003755">
    <property type="term" value="F:peptidyl-prolyl cis-trans isomerase activity"/>
    <property type="evidence" value="ECO:0007669"/>
    <property type="project" value="UniProtKB-UniRule"/>
</dbReference>
<dbReference type="FunFam" id="3.10.50.40:FF:000001">
    <property type="entry name" value="Trigger factor"/>
    <property type="match status" value="1"/>
</dbReference>
<evidence type="ECO:0000256" key="14">
    <source>
        <dbReference type="RuleBase" id="RU003914"/>
    </source>
</evidence>
<keyword evidence="8 12" id="KW-0413">Isomerase</keyword>
<dbReference type="GO" id="GO:0015031">
    <property type="term" value="P:protein transport"/>
    <property type="evidence" value="ECO:0007669"/>
    <property type="project" value="UniProtKB-UniRule"/>
</dbReference>
<dbReference type="InterPro" id="IPR037041">
    <property type="entry name" value="Trigger_fac_C_sf"/>
</dbReference>
<evidence type="ECO:0000256" key="12">
    <source>
        <dbReference type="HAMAP-Rule" id="MF_00303"/>
    </source>
</evidence>
<organism evidence="18 19">
    <name type="scientific">Limosilactobacillus fermentum</name>
    <name type="common">Lactobacillus fermentum</name>
    <dbReference type="NCBI Taxonomy" id="1613"/>
    <lineage>
        <taxon>Bacteria</taxon>
        <taxon>Bacillati</taxon>
        <taxon>Bacillota</taxon>
        <taxon>Bacilli</taxon>
        <taxon>Lactobacillales</taxon>
        <taxon>Lactobacillaceae</taxon>
        <taxon>Limosilactobacillus</taxon>
    </lineage>
</organism>
<evidence type="ECO:0000256" key="7">
    <source>
        <dbReference type="ARBA" id="ARBA00023186"/>
    </source>
</evidence>
<dbReference type="GO" id="GO:0043022">
    <property type="term" value="F:ribosome binding"/>
    <property type="evidence" value="ECO:0007669"/>
    <property type="project" value="TreeGrafter"/>
</dbReference>
<dbReference type="GO" id="GO:0051083">
    <property type="term" value="P:'de novo' cotranslational protein folding"/>
    <property type="evidence" value="ECO:0007669"/>
    <property type="project" value="TreeGrafter"/>
</dbReference>
<dbReference type="InterPro" id="IPR005215">
    <property type="entry name" value="Trig_fac"/>
</dbReference>
<protein>
    <recommendedName>
        <fullName evidence="4 12">Trigger factor</fullName>
        <shortName evidence="12">TF</shortName>
        <ecNumber evidence="3 12">5.2.1.8</ecNumber>
    </recommendedName>
    <alternativeName>
        <fullName evidence="11 12">PPIase</fullName>
    </alternativeName>
</protein>
<dbReference type="InterPro" id="IPR001179">
    <property type="entry name" value="PPIase_FKBP_dom"/>
</dbReference>
<evidence type="ECO:0000313" key="18">
    <source>
        <dbReference type="EMBL" id="WFR89809.1"/>
    </source>
</evidence>
<evidence type="ECO:0000259" key="17">
    <source>
        <dbReference type="PROSITE" id="PS50059"/>
    </source>
</evidence>
<dbReference type="GO" id="GO:0043335">
    <property type="term" value="P:protein unfolding"/>
    <property type="evidence" value="ECO:0007669"/>
    <property type="project" value="TreeGrafter"/>
</dbReference>
<evidence type="ECO:0000256" key="6">
    <source>
        <dbReference type="ARBA" id="ARBA00023110"/>
    </source>
</evidence>
<dbReference type="EC" id="5.2.1.8" evidence="3 12"/>
<dbReference type="GO" id="GO:0044183">
    <property type="term" value="F:protein folding chaperone"/>
    <property type="evidence" value="ECO:0007669"/>
    <property type="project" value="TreeGrafter"/>
</dbReference>
<dbReference type="InterPro" id="IPR027304">
    <property type="entry name" value="Trigger_fact/SurA_dom_sf"/>
</dbReference>
<proteinExistence type="inferred from homology"/>
<evidence type="ECO:0000256" key="16">
    <source>
        <dbReference type="SAM" id="MobiDB-lite"/>
    </source>
</evidence>
<dbReference type="InterPro" id="IPR046357">
    <property type="entry name" value="PPIase_dom_sf"/>
</dbReference>
<dbReference type="SUPFAM" id="SSF102735">
    <property type="entry name" value="Trigger factor ribosome-binding domain"/>
    <property type="match status" value="1"/>
</dbReference>
<dbReference type="InterPro" id="IPR036611">
    <property type="entry name" value="Trigger_fac_ribosome-bd_sf"/>
</dbReference>
<dbReference type="Gene3D" id="3.10.50.40">
    <property type="match status" value="1"/>
</dbReference>
<dbReference type="Pfam" id="PF00254">
    <property type="entry name" value="FKBP_C"/>
    <property type="match status" value="1"/>
</dbReference>
<keyword evidence="6 12" id="KW-0697">Rotamase</keyword>
<dbReference type="HAMAP" id="MF_00303">
    <property type="entry name" value="Trigger_factor_Tig"/>
    <property type="match status" value="1"/>
</dbReference>
<dbReference type="SUPFAM" id="SSF54534">
    <property type="entry name" value="FKBP-like"/>
    <property type="match status" value="1"/>
</dbReference>
<dbReference type="PROSITE" id="PS50059">
    <property type="entry name" value="FKBP_PPIASE"/>
    <property type="match status" value="1"/>
</dbReference>
<name>A0AAJ6D2V4_LIMFE</name>
<dbReference type="InterPro" id="IPR008880">
    <property type="entry name" value="Trigger_fac_C"/>
</dbReference>
<dbReference type="Pfam" id="PF05698">
    <property type="entry name" value="Trigger_C"/>
    <property type="match status" value="1"/>
</dbReference>
<sequence>MSVKWERDSDAPKGTLTFDIDTETIQKGIDHAFTRTQKRISVPGFRKGHVPRTIFNQMYGEESLYQDALNDVLPDAYEAAIKEAGIEPVDQPQVNVESMEKGQPWTLTATVAVKPEVTLGDYKGMEVPEQDTSVSDADVDSELENKRQQQAELVLKEDEAAADGDTVVIDYEGTVDGEKFDGGSADNYSLVLGSGSFIPGFEDQLVGHKADEDVDVNVTFPEDYHAKDLAGKDALFKVKIHEVKEKQLPELDDEFAKDVDEDVETLAELKDKVKKQLQDQKEAAAKAAIEDAAIEAAVANAETEEIPQAMLDDDTNRQLQQYLAGMQQQGINPQMYFQITNTTEDDLRKQFADDAAKRVKTNLVLEAVVKDANLSATDEDVQNEIADLAKQYGMDEEAVSKALTRDMLEHDIEIKKAVDLIADSAKQTAKAADKD</sequence>
<dbReference type="PANTHER" id="PTHR30560">
    <property type="entry name" value="TRIGGER FACTOR CHAPERONE AND PEPTIDYL-PROLYL CIS/TRANS ISOMERASE"/>
    <property type="match status" value="1"/>
</dbReference>
<dbReference type="Proteomes" id="UP001218104">
    <property type="component" value="Chromosome"/>
</dbReference>
<evidence type="ECO:0000256" key="10">
    <source>
        <dbReference type="ARBA" id="ARBA00024849"/>
    </source>
</evidence>
<comment type="subcellular location">
    <subcellularLocation>
        <location evidence="12">Cytoplasm</location>
    </subcellularLocation>
    <text evidence="12">About half TF is bound to the ribosome near the polypeptide exit tunnel while the other half is free in the cytoplasm.</text>
</comment>
<gene>
    <name evidence="12 18" type="primary">tig</name>
    <name evidence="18" type="ORF">P8634_03575</name>
</gene>
<feature type="region of interest" description="Disordered" evidence="16">
    <location>
        <begin position="125"/>
        <end position="144"/>
    </location>
</feature>
<dbReference type="SUPFAM" id="SSF109998">
    <property type="entry name" value="Triger factor/SurA peptide-binding domain-like"/>
    <property type="match status" value="1"/>
</dbReference>
<dbReference type="InterPro" id="IPR008881">
    <property type="entry name" value="Trigger_fac_ribosome-bd_bac"/>
</dbReference>
<comment type="domain">
    <text evidence="12">Consists of 3 domains; the N-terminus binds the ribosome, the middle domain has PPIase activity, while the C-terminus has intrinsic chaperone activity on its own.</text>
</comment>
<keyword evidence="9 12" id="KW-0131">Cell cycle</keyword>
<comment type="catalytic activity">
    <reaction evidence="1 12 13">
        <text>[protein]-peptidylproline (omega=180) = [protein]-peptidylproline (omega=0)</text>
        <dbReference type="Rhea" id="RHEA:16237"/>
        <dbReference type="Rhea" id="RHEA-COMP:10747"/>
        <dbReference type="Rhea" id="RHEA-COMP:10748"/>
        <dbReference type="ChEBI" id="CHEBI:83833"/>
        <dbReference type="ChEBI" id="CHEBI:83834"/>
        <dbReference type="EC" id="5.2.1.8"/>
    </reaction>
</comment>
<evidence type="ECO:0000256" key="3">
    <source>
        <dbReference type="ARBA" id="ARBA00013194"/>
    </source>
</evidence>
<feature type="coiled-coil region" evidence="15">
    <location>
        <begin position="256"/>
        <end position="290"/>
    </location>
</feature>
<keyword evidence="5 12" id="KW-0132">Cell division</keyword>
<evidence type="ECO:0000256" key="8">
    <source>
        <dbReference type="ARBA" id="ARBA00023235"/>
    </source>
</evidence>
<dbReference type="GO" id="GO:0005737">
    <property type="term" value="C:cytoplasm"/>
    <property type="evidence" value="ECO:0007669"/>
    <property type="project" value="UniProtKB-SubCell"/>
</dbReference>
<dbReference type="NCBIfam" id="TIGR00115">
    <property type="entry name" value="tig"/>
    <property type="match status" value="1"/>
</dbReference>
<dbReference type="Gene3D" id="1.10.3120.10">
    <property type="entry name" value="Trigger factor, C-terminal domain"/>
    <property type="match status" value="1"/>
</dbReference>
<feature type="domain" description="PPIase FKBP-type" evidence="17">
    <location>
        <begin position="164"/>
        <end position="246"/>
    </location>
</feature>
<dbReference type="PIRSF" id="PIRSF003095">
    <property type="entry name" value="Trigger_factor"/>
    <property type="match status" value="1"/>
</dbReference>
<evidence type="ECO:0000256" key="2">
    <source>
        <dbReference type="ARBA" id="ARBA00005464"/>
    </source>
</evidence>
<keyword evidence="7 12" id="KW-0143">Chaperone</keyword>
<dbReference type="PANTHER" id="PTHR30560:SF3">
    <property type="entry name" value="TRIGGER FACTOR-LIKE PROTEIN TIG, CHLOROPLASTIC"/>
    <property type="match status" value="1"/>
</dbReference>
<evidence type="ECO:0000256" key="4">
    <source>
        <dbReference type="ARBA" id="ARBA00016902"/>
    </source>
</evidence>
<accession>A0AAJ6D2V4</accession>
<dbReference type="Pfam" id="PF05697">
    <property type="entry name" value="Trigger_N"/>
    <property type="match status" value="1"/>
</dbReference>
<comment type="function">
    <text evidence="10 12">Involved in protein export. Acts as a chaperone by maintaining the newly synthesized protein in an open conformation. Functions as a peptidyl-prolyl cis-trans isomerase.</text>
</comment>
<evidence type="ECO:0000313" key="19">
    <source>
        <dbReference type="Proteomes" id="UP001218104"/>
    </source>
</evidence>
<evidence type="ECO:0000256" key="11">
    <source>
        <dbReference type="ARBA" id="ARBA00029986"/>
    </source>
</evidence>
<dbReference type="EMBL" id="CP121468">
    <property type="protein sequence ID" value="WFR89809.1"/>
    <property type="molecule type" value="Genomic_DNA"/>
</dbReference>
<evidence type="ECO:0000256" key="13">
    <source>
        <dbReference type="PROSITE-ProRule" id="PRU00277"/>
    </source>
</evidence>
<evidence type="ECO:0000256" key="1">
    <source>
        <dbReference type="ARBA" id="ARBA00000971"/>
    </source>
</evidence>
<dbReference type="AlphaFoldDB" id="A0AAJ6D2V4"/>
<comment type="similarity">
    <text evidence="2 12 14">Belongs to the FKBP-type PPIase family. Tig subfamily.</text>
</comment>
<evidence type="ECO:0000256" key="9">
    <source>
        <dbReference type="ARBA" id="ARBA00023306"/>
    </source>
</evidence>